<keyword evidence="3" id="KW-1185">Reference proteome</keyword>
<evidence type="ECO:0000313" key="2">
    <source>
        <dbReference type="EMBL" id="MBK6266858.1"/>
    </source>
</evidence>
<dbReference type="EMBL" id="JAEQBW010000011">
    <property type="protein sequence ID" value="MBK6266858.1"/>
    <property type="molecule type" value="Genomic_DNA"/>
</dbReference>
<feature type="region of interest" description="Disordered" evidence="1">
    <location>
        <begin position="45"/>
        <end position="64"/>
    </location>
</feature>
<dbReference type="AlphaFoldDB" id="A0A934X0T7"/>
<reference evidence="2" key="1">
    <citation type="submission" date="2021-01" db="EMBL/GenBank/DDBJ databases">
        <title>Marivirga aurantiaca sp. nov., isolated from intertidal surface sediments.</title>
        <authorList>
            <person name="Zhang M."/>
        </authorList>
    </citation>
    <scope>NUCLEOTIDE SEQUENCE</scope>
    <source>
        <strain evidence="2">S37H4</strain>
    </source>
</reference>
<dbReference type="Pfam" id="PF03597">
    <property type="entry name" value="FixS"/>
    <property type="match status" value="1"/>
</dbReference>
<name>A0A934X0T7_9BACT</name>
<sequence>MNILIVLIVVSLVVALGFLGAFIWAVKAGQFDDASTPSYRMLWDDTPTQKSDKKTNNVKSINNK</sequence>
<dbReference type="RefSeq" id="WP_201432539.1">
    <property type="nucleotide sequence ID" value="NZ_JAEQBW010000011.1"/>
</dbReference>
<evidence type="ECO:0000313" key="3">
    <source>
        <dbReference type="Proteomes" id="UP000611723"/>
    </source>
</evidence>
<dbReference type="InterPro" id="IPR004714">
    <property type="entry name" value="Cyt_oxidase_maturation_cbb3"/>
</dbReference>
<dbReference type="PANTHER" id="PTHR41532">
    <property type="entry name" value="FIXS PROTEIN"/>
    <property type="match status" value="1"/>
</dbReference>
<protein>
    <submittedName>
        <fullName evidence="2">Cbb3-type cytochrome oxidase assembly protein CcoS</fullName>
    </submittedName>
</protein>
<dbReference type="NCBIfam" id="TIGR00847">
    <property type="entry name" value="ccoS"/>
    <property type="match status" value="1"/>
</dbReference>
<proteinExistence type="predicted"/>
<organism evidence="2 3">
    <name type="scientific">Marivirga aurantiaca</name>
    <dbReference type="NCBI Taxonomy" id="2802615"/>
    <lineage>
        <taxon>Bacteria</taxon>
        <taxon>Pseudomonadati</taxon>
        <taxon>Bacteroidota</taxon>
        <taxon>Cytophagia</taxon>
        <taxon>Cytophagales</taxon>
        <taxon>Marivirgaceae</taxon>
        <taxon>Marivirga</taxon>
    </lineage>
</organism>
<dbReference type="PANTHER" id="PTHR41532:SF1">
    <property type="entry name" value="FIXS PROTEIN"/>
    <property type="match status" value="1"/>
</dbReference>
<dbReference type="Proteomes" id="UP000611723">
    <property type="component" value="Unassembled WGS sequence"/>
</dbReference>
<comment type="caution">
    <text evidence="2">The sequence shown here is derived from an EMBL/GenBank/DDBJ whole genome shotgun (WGS) entry which is preliminary data.</text>
</comment>
<evidence type="ECO:0000256" key="1">
    <source>
        <dbReference type="SAM" id="MobiDB-lite"/>
    </source>
</evidence>
<gene>
    <name evidence="2" type="primary">ccoS</name>
    <name evidence="2" type="ORF">JKA74_17575</name>
</gene>
<accession>A0A934X0T7</accession>